<evidence type="ECO:0000256" key="7">
    <source>
        <dbReference type="ARBA" id="ARBA00023321"/>
    </source>
</evidence>
<evidence type="ECO:0000313" key="10">
    <source>
        <dbReference type="Proteomes" id="UP000624404"/>
    </source>
</evidence>
<comment type="similarity">
    <text evidence="1">Belongs to the wetA family.</text>
</comment>
<feature type="compositionally biased region" description="Basic residues" evidence="8">
    <location>
        <begin position="578"/>
        <end position="587"/>
    </location>
</feature>
<feature type="compositionally biased region" description="Polar residues" evidence="8">
    <location>
        <begin position="238"/>
        <end position="255"/>
    </location>
</feature>
<evidence type="ECO:0000256" key="4">
    <source>
        <dbReference type="ARBA" id="ARBA00023015"/>
    </source>
</evidence>
<keyword evidence="5" id="KW-0010">Activator</keyword>
<feature type="region of interest" description="Disordered" evidence="8">
    <location>
        <begin position="476"/>
        <end position="601"/>
    </location>
</feature>
<name>A0A8H2VZ22_9HELO</name>
<keyword evidence="4" id="KW-0805">Transcription regulation</keyword>
<feature type="compositionally biased region" description="Polar residues" evidence="8">
    <location>
        <begin position="289"/>
        <end position="307"/>
    </location>
</feature>
<evidence type="ECO:0000313" key="9">
    <source>
        <dbReference type="EMBL" id="CAD6447322.1"/>
    </source>
</evidence>
<feature type="compositionally biased region" description="Basic residues" evidence="8">
    <location>
        <begin position="518"/>
        <end position="535"/>
    </location>
</feature>
<feature type="compositionally biased region" description="Basic and acidic residues" evidence="8">
    <location>
        <begin position="341"/>
        <end position="350"/>
    </location>
</feature>
<sequence>MYLIPKSHTTATHRQSSPHNGMRWLVSARIAIPGNSKRCMRTVQNAQSRARPYHPVPPLHTKANMSPSMATNGKPSELFTNNFDELDNAFFDEFITFSPANDSLPEPKFSEESDSKDQSSETLLGSLHDADADAQEIENNWQGDPWVFAQDSASPDSTQDNLFYAELSGRAAISDSDLLSLEDISLQSPQIEAWSHSSLPTSPAPPASTRRKSRVEALANTLKKVSTKSEKSLRSPIRKSSTVASNMVRGSTSHGKMSRETLRRKLALDSSKFGFNPQHQSPMSPPQSARMSNFSEHTSSSMKKVQKTEISQDLWTGMPQDLQFPSVPTDYNTPLSTPNLDNKHTPEMRFHQSSSNGSMYPMTPKSQHMSASWSQPGSSNFSSIGASSNYPVEVEADGNSLWWNHAATTPMAQPSPNTLHRNSQRATKSLAFHLQNELSYNNNEMNMAQGLMISMPENMPQQSFVVESSPMLHQGYFNAGANGGGPQPHSPYHTHNHNAAPRTHSHSHYTHHASSSSRKPHYSHPPPHSHSHSHSHSYSNSNSNINPNTSPTSRPRKPRTGSSGSESPSSPKSSPTFHVRKQRKSKNRNTSPRTPTSERGMVDFVNYTPDDSRKILTGVAPSGSSKTKARREKEAMEKRRKLSQAALKAIRAAGGDVGSLVEEGLFV</sequence>
<dbReference type="EMBL" id="CAJHIA010000025">
    <property type="protein sequence ID" value="CAD6447322.1"/>
    <property type="molecule type" value="Genomic_DNA"/>
</dbReference>
<dbReference type="PANTHER" id="PTHR22934:SF25">
    <property type="entry name" value="DEVELOPMENTAL REGULATORY PROTEIN WETA"/>
    <property type="match status" value="1"/>
</dbReference>
<protein>
    <recommendedName>
        <fullName evidence="2">Developmental regulatory protein wetA</fullName>
    </recommendedName>
</protein>
<feature type="region of interest" description="Disordered" evidence="8">
    <location>
        <begin position="193"/>
        <end position="259"/>
    </location>
</feature>
<dbReference type="PANTHER" id="PTHR22934">
    <property type="entry name" value="PROTEIN ESC1/WETA-RELATED"/>
    <property type="match status" value="1"/>
</dbReference>
<proteinExistence type="inferred from homology"/>
<organism evidence="9 10">
    <name type="scientific">Sclerotinia trifoliorum</name>
    <dbReference type="NCBI Taxonomy" id="28548"/>
    <lineage>
        <taxon>Eukaryota</taxon>
        <taxon>Fungi</taxon>
        <taxon>Dikarya</taxon>
        <taxon>Ascomycota</taxon>
        <taxon>Pezizomycotina</taxon>
        <taxon>Leotiomycetes</taxon>
        <taxon>Helotiales</taxon>
        <taxon>Sclerotiniaceae</taxon>
        <taxon>Sclerotinia</taxon>
    </lineage>
</organism>
<keyword evidence="7" id="KW-0183">Conidiation</keyword>
<dbReference type="OrthoDB" id="2575228at2759"/>
<feature type="compositionally biased region" description="Basic and acidic residues" evidence="8">
    <location>
        <begin position="108"/>
        <end position="119"/>
    </location>
</feature>
<dbReference type="GO" id="GO:0048315">
    <property type="term" value="P:conidium formation"/>
    <property type="evidence" value="ECO:0007669"/>
    <property type="project" value="UniProtKB-KW"/>
</dbReference>
<feature type="region of interest" description="Disordered" evidence="8">
    <location>
        <begin position="102"/>
        <end position="121"/>
    </location>
</feature>
<reference evidence="9" key="1">
    <citation type="submission" date="2020-10" db="EMBL/GenBank/DDBJ databases">
        <authorList>
            <person name="Kusch S."/>
        </authorList>
    </citation>
    <scope>NUCLEOTIDE SEQUENCE</scope>
    <source>
        <strain evidence="9">SwB9</strain>
    </source>
</reference>
<accession>A0A8H2VZ22</accession>
<evidence type="ECO:0000256" key="5">
    <source>
        <dbReference type="ARBA" id="ARBA00023159"/>
    </source>
</evidence>
<keyword evidence="6" id="KW-0804">Transcription</keyword>
<feature type="region of interest" description="Disordered" evidence="8">
    <location>
        <begin position="616"/>
        <end position="635"/>
    </location>
</feature>
<feature type="compositionally biased region" description="Low complexity" evidence="8">
    <location>
        <begin position="536"/>
        <end position="553"/>
    </location>
</feature>
<feature type="compositionally biased region" description="Polar residues" evidence="8">
    <location>
        <begin position="329"/>
        <end position="340"/>
    </location>
</feature>
<feature type="compositionally biased region" description="Polar residues" evidence="8">
    <location>
        <begin position="588"/>
        <end position="597"/>
    </location>
</feature>
<keyword evidence="3" id="KW-0749">Sporulation</keyword>
<evidence type="ECO:0000256" key="6">
    <source>
        <dbReference type="ARBA" id="ARBA00023163"/>
    </source>
</evidence>
<dbReference type="AlphaFoldDB" id="A0A8H2VZ22"/>
<dbReference type="InterPro" id="IPR040112">
    <property type="entry name" value="WetA"/>
</dbReference>
<feature type="compositionally biased region" description="Low complexity" evidence="8">
    <location>
        <begin position="277"/>
        <end position="288"/>
    </location>
</feature>
<feature type="region of interest" description="Disordered" evidence="8">
    <location>
        <begin position="273"/>
        <end position="307"/>
    </location>
</feature>
<keyword evidence="10" id="KW-1185">Reference proteome</keyword>
<feature type="compositionally biased region" description="Low complexity" evidence="8">
    <location>
        <begin position="562"/>
        <end position="575"/>
    </location>
</feature>
<feature type="region of interest" description="Disordered" evidence="8">
    <location>
        <begin position="319"/>
        <end position="357"/>
    </location>
</feature>
<gene>
    <name evidence="9" type="ORF">SCLTRI_LOCUS7114</name>
</gene>
<dbReference type="Proteomes" id="UP000624404">
    <property type="component" value="Unassembled WGS sequence"/>
</dbReference>
<comment type="caution">
    <text evidence="9">The sequence shown here is derived from an EMBL/GenBank/DDBJ whole genome shotgun (WGS) entry which is preliminary data.</text>
</comment>
<evidence type="ECO:0000256" key="2">
    <source>
        <dbReference type="ARBA" id="ARBA00015342"/>
    </source>
</evidence>
<evidence type="ECO:0000256" key="3">
    <source>
        <dbReference type="ARBA" id="ARBA00022969"/>
    </source>
</evidence>
<dbReference type="GO" id="GO:0030435">
    <property type="term" value="P:sporulation resulting in formation of a cellular spore"/>
    <property type="evidence" value="ECO:0007669"/>
    <property type="project" value="UniProtKB-KW"/>
</dbReference>
<evidence type="ECO:0000256" key="1">
    <source>
        <dbReference type="ARBA" id="ARBA00008881"/>
    </source>
</evidence>
<evidence type="ECO:0000256" key="8">
    <source>
        <dbReference type="SAM" id="MobiDB-lite"/>
    </source>
</evidence>